<dbReference type="InterPro" id="IPR036322">
    <property type="entry name" value="WD40_repeat_dom_sf"/>
</dbReference>
<dbReference type="OrthoDB" id="6252103at2759"/>
<feature type="region of interest" description="Disordered" evidence="2">
    <location>
        <begin position="78"/>
        <end position="104"/>
    </location>
</feature>
<dbReference type="InterPro" id="IPR001680">
    <property type="entry name" value="WD40_rpt"/>
</dbReference>
<evidence type="ECO:0000256" key="2">
    <source>
        <dbReference type="SAM" id="MobiDB-lite"/>
    </source>
</evidence>
<dbReference type="Proteomes" id="UP000594454">
    <property type="component" value="Chromosome 2"/>
</dbReference>
<dbReference type="InterPro" id="IPR015943">
    <property type="entry name" value="WD40/YVTN_repeat-like_dom_sf"/>
</dbReference>
<gene>
    <name evidence="3" type="ORF">HERILL_LOCUS5904</name>
</gene>
<dbReference type="Pfam" id="PF00400">
    <property type="entry name" value="WD40"/>
    <property type="match status" value="1"/>
</dbReference>
<proteinExistence type="predicted"/>
<dbReference type="PROSITE" id="PS50082">
    <property type="entry name" value="WD_REPEATS_2"/>
    <property type="match status" value="1"/>
</dbReference>
<dbReference type="PROSITE" id="PS50294">
    <property type="entry name" value="WD_REPEATS_REGION"/>
    <property type="match status" value="1"/>
</dbReference>
<reference evidence="3 4" key="1">
    <citation type="submission" date="2020-11" db="EMBL/GenBank/DDBJ databases">
        <authorList>
            <person name="Wallbank WR R."/>
            <person name="Pardo Diaz C."/>
            <person name="Kozak K."/>
            <person name="Martin S."/>
            <person name="Jiggins C."/>
            <person name="Moest M."/>
            <person name="Warren A I."/>
            <person name="Generalovic N T."/>
            <person name="Byers J.R.P. K."/>
            <person name="Montejo-Kovacevich G."/>
            <person name="Yen C E."/>
        </authorList>
    </citation>
    <scope>NUCLEOTIDE SEQUENCE [LARGE SCALE GENOMIC DNA]</scope>
</reference>
<sequence length="131" mass="14704">MEKLTFQADPSMSPCRPLWDYQQAVPLCCGYGHAAPVVSCRFSPCGKFFVTGSADGAVIIWDVPKEYWPKEKKAEDVISVKSEPTKRKPSKPKIENIEQAEPDKESRDLVCCECPPINMKYVPQINMAYGC</sequence>
<keyword evidence="1" id="KW-0853">WD repeat</keyword>
<feature type="repeat" description="WD" evidence="1">
    <location>
        <begin position="30"/>
        <end position="63"/>
    </location>
</feature>
<dbReference type="EMBL" id="LR899010">
    <property type="protein sequence ID" value="CAD7082904.1"/>
    <property type="molecule type" value="Genomic_DNA"/>
</dbReference>
<protein>
    <submittedName>
        <fullName evidence="3">Uncharacterized protein</fullName>
    </submittedName>
</protein>
<evidence type="ECO:0000256" key="1">
    <source>
        <dbReference type="PROSITE-ProRule" id="PRU00221"/>
    </source>
</evidence>
<dbReference type="AlphaFoldDB" id="A0A7R8YUM0"/>
<evidence type="ECO:0000313" key="3">
    <source>
        <dbReference type="EMBL" id="CAD7082904.1"/>
    </source>
</evidence>
<accession>A0A7R8YUM0</accession>
<name>A0A7R8YUM0_HERIL</name>
<dbReference type="InParanoid" id="A0A7R8YUM0"/>
<evidence type="ECO:0000313" key="4">
    <source>
        <dbReference type="Proteomes" id="UP000594454"/>
    </source>
</evidence>
<dbReference type="SMART" id="SM00320">
    <property type="entry name" value="WD40"/>
    <property type="match status" value="1"/>
</dbReference>
<organism evidence="3 4">
    <name type="scientific">Hermetia illucens</name>
    <name type="common">Black soldier fly</name>
    <dbReference type="NCBI Taxonomy" id="343691"/>
    <lineage>
        <taxon>Eukaryota</taxon>
        <taxon>Metazoa</taxon>
        <taxon>Ecdysozoa</taxon>
        <taxon>Arthropoda</taxon>
        <taxon>Hexapoda</taxon>
        <taxon>Insecta</taxon>
        <taxon>Pterygota</taxon>
        <taxon>Neoptera</taxon>
        <taxon>Endopterygota</taxon>
        <taxon>Diptera</taxon>
        <taxon>Brachycera</taxon>
        <taxon>Stratiomyomorpha</taxon>
        <taxon>Stratiomyidae</taxon>
        <taxon>Hermetiinae</taxon>
        <taxon>Hermetia</taxon>
    </lineage>
</organism>
<dbReference type="Gene3D" id="2.130.10.10">
    <property type="entry name" value="YVTN repeat-like/Quinoprotein amine dehydrogenase"/>
    <property type="match status" value="1"/>
</dbReference>
<dbReference type="SUPFAM" id="SSF50978">
    <property type="entry name" value="WD40 repeat-like"/>
    <property type="match status" value="1"/>
</dbReference>
<keyword evidence="4" id="KW-1185">Reference proteome</keyword>